<dbReference type="SUPFAM" id="SSF52047">
    <property type="entry name" value="RNI-like"/>
    <property type="match status" value="1"/>
</dbReference>
<dbReference type="Proteomes" id="UP001281410">
    <property type="component" value="Unassembled WGS sequence"/>
</dbReference>
<protein>
    <submittedName>
        <fullName evidence="2">Uncharacterized protein</fullName>
    </submittedName>
</protein>
<evidence type="ECO:0000313" key="3">
    <source>
        <dbReference type="Proteomes" id="UP001281410"/>
    </source>
</evidence>
<dbReference type="Gene3D" id="3.80.10.10">
    <property type="entry name" value="Ribonuclease Inhibitor"/>
    <property type="match status" value="1"/>
</dbReference>
<evidence type="ECO:0000256" key="1">
    <source>
        <dbReference type="ARBA" id="ARBA00022821"/>
    </source>
</evidence>
<sequence>MTHLSSLENLMLVGCEKLTLHLPMETEEKGNHQDLINSKRPHLRVLYMRKLPHLVEFPQWLLQYSSNTLKWLGIAYCPNFTALPTSLQNLESLQFLGTANCPKLSSLPEDMHCLTALRKLHIKQCGELNVRCQPGTGEDWPQIADIPNIKLDGELIKSSY</sequence>
<gene>
    <name evidence="2" type="ORF">Dsin_028279</name>
</gene>
<proteinExistence type="predicted"/>
<dbReference type="GO" id="GO:0006952">
    <property type="term" value="P:defense response"/>
    <property type="evidence" value="ECO:0007669"/>
    <property type="project" value="UniProtKB-KW"/>
</dbReference>
<name>A0AAD9ZQD0_9ROSI</name>
<dbReference type="PANTHER" id="PTHR36766">
    <property type="entry name" value="PLANT BROAD-SPECTRUM MILDEW RESISTANCE PROTEIN RPW8"/>
    <property type="match status" value="1"/>
</dbReference>
<dbReference type="AlphaFoldDB" id="A0AAD9ZQD0"/>
<evidence type="ECO:0000313" key="2">
    <source>
        <dbReference type="EMBL" id="KAK3188718.1"/>
    </source>
</evidence>
<organism evidence="2 3">
    <name type="scientific">Dipteronia sinensis</name>
    <dbReference type="NCBI Taxonomy" id="43782"/>
    <lineage>
        <taxon>Eukaryota</taxon>
        <taxon>Viridiplantae</taxon>
        <taxon>Streptophyta</taxon>
        <taxon>Embryophyta</taxon>
        <taxon>Tracheophyta</taxon>
        <taxon>Spermatophyta</taxon>
        <taxon>Magnoliopsida</taxon>
        <taxon>eudicotyledons</taxon>
        <taxon>Gunneridae</taxon>
        <taxon>Pentapetalae</taxon>
        <taxon>rosids</taxon>
        <taxon>malvids</taxon>
        <taxon>Sapindales</taxon>
        <taxon>Sapindaceae</taxon>
        <taxon>Hippocastanoideae</taxon>
        <taxon>Acereae</taxon>
        <taxon>Dipteronia</taxon>
    </lineage>
</organism>
<accession>A0AAD9ZQD0</accession>
<keyword evidence="1" id="KW-0611">Plant defense</keyword>
<dbReference type="EMBL" id="JANJYJ010000009">
    <property type="protein sequence ID" value="KAK3188718.1"/>
    <property type="molecule type" value="Genomic_DNA"/>
</dbReference>
<reference evidence="2" key="1">
    <citation type="journal article" date="2023" name="Plant J.">
        <title>Genome sequences and population genomics provide insights into the demographic history, inbreeding, and mutation load of two 'living fossil' tree species of Dipteronia.</title>
        <authorList>
            <person name="Feng Y."/>
            <person name="Comes H.P."/>
            <person name="Chen J."/>
            <person name="Zhu S."/>
            <person name="Lu R."/>
            <person name="Zhang X."/>
            <person name="Li P."/>
            <person name="Qiu J."/>
            <person name="Olsen K.M."/>
            <person name="Qiu Y."/>
        </authorList>
    </citation>
    <scope>NUCLEOTIDE SEQUENCE</scope>
    <source>
        <strain evidence="2">NBL</strain>
    </source>
</reference>
<comment type="caution">
    <text evidence="2">The sequence shown here is derived from an EMBL/GenBank/DDBJ whole genome shotgun (WGS) entry which is preliminary data.</text>
</comment>
<keyword evidence="3" id="KW-1185">Reference proteome</keyword>
<dbReference type="InterPro" id="IPR032675">
    <property type="entry name" value="LRR_dom_sf"/>
</dbReference>
<dbReference type="PANTHER" id="PTHR36766:SF61">
    <property type="entry name" value="NB-ARC DOMAIN DISEASE RESISTANCE PROTEIN"/>
    <property type="match status" value="1"/>
</dbReference>